<evidence type="ECO:0000256" key="6">
    <source>
        <dbReference type="SAM" id="Phobius"/>
    </source>
</evidence>
<feature type="transmembrane region" description="Helical" evidence="6">
    <location>
        <begin position="93"/>
        <end position="113"/>
    </location>
</feature>
<dbReference type="Pfam" id="PF05653">
    <property type="entry name" value="Mg_trans_NIPA"/>
    <property type="match status" value="1"/>
</dbReference>
<feature type="transmembrane region" description="Helical" evidence="6">
    <location>
        <begin position="304"/>
        <end position="321"/>
    </location>
</feature>
<protein>
    <submittedName>
        <fullName evidence="7">Uncharacterized protein</fullName>
    </submittedName>
</protein>
<dbReference type="PANTHER" id="PTHR12570">
    <property type="match status" value="1"/>
</dbReference>
<dbReference type="SUPFAM" id="SSF103481">
    <property type="entry name" value="Multidrug resistance efflux transporter EmrE"/>
    <property type="match status" value="1"/>
</dbReference>
<feature type="compositionally biased region" description="Gly residues" evidence="5">
    <location>
        <begin position="541"/>
        <end position="551"/>
    </location>
</feature>
<feature type="transmembrane region" description="Helical" evidence="6">
    <location>
        <begin position="271"/>
        <end position="292"/>
    </location>
</feature>
<evidence type="ECO:0000256" key="1">
    <source>
        <dbReference type="ARBA" id="ARBA00004141"/>
    </source>
</evidence>
<dbReference type="AlphaFoldDB" id="A0A7S1GDF7"/>
<dbReference type="GO" id="GO:0015095">
    <property type="term" value="F:magnesium ion transmembrane transporter activity"/>
    <property type="evidence" value="ECO:0007669"/>
    <property type="project" value="InterPro"/>
</dbReference>
<feature type="compositionally biased region" description="Basic and acidic residues" evidence="5">
    <location>
        <begin position="556"/>
        <end position="569"/>
    </location>
</feature>
<feature type="region of interest" description="Disordered" evidence="5">
    <location>
        <begin position="495"/>
        <end position="569"/>
    </location>
</feature>
<dbReference type="PANTHER" id="PTHR12570:SF9">
    <property type="entry name" value="MAGNESIUM TRANSPORTER NIPA8-RELATED"/>
    <property type="match status" value="1"/>
</dbReference>
<feature type="compositionally biased region" description="Low complexity" evidence="5">
    <location>
        <begin position="530"/>
        <end position="540"/>
    </location>
</feature>
<name>A0A7S1GDF7_9STRA</name>
<feature type="compositionally biased region" description="Basic and acidic residues" evidence="5">
    <location>
        <begin position="374"/>
        <end position="388"/>
    </location>
</feature>
<feature type="transmembrane region" description="Helical" evidence="6">
    <location>
        <begin position="160"/>
        <end position="178"/>
    </location>
</feature>
<feature type="transmembrane region" description="Helical" evidence="6">
    <location>
        <begin position="24"/>
        <end position="46"/>
    </location>
</feature>
<evidence type="ECO:0000256" key="2">
    <source>
        <dbReference type="ARBA" id="ARBA00022692"/>
    </source>
</evidence>
<keyword evidence="4 6" id="KW-0472">Membrane</keyword>
<dbReference type="InterPro" id="IPR037185">
    <property type="entry name" value="EmrE-like"/>
</dbReference>
<feature type="transmembrane region" description="Helical" evidence="6">
    <location>
        <begin position="199"/>
        <end position="219"/>
    </location>
</feature>
<organism evidence="7">
    <name type="scientific">Bicosoecida sp. CB-2014</name>
    <dbReference type="NCBI Taxonomy" id="1486930"/>
    <lineage>
        <taxon>Eukaryota</taxon>
        <taxon>Sar</taxon>
        <taxon>Stramenopiles</taxon>
        <taxon>Bigyra</taxon>
        <taxon>Opalozoa</taxon>
        <taxon>Bicosoecida</taxon>
    </lineage>
</organism>
<evidence type="ECO:0000256" key="3">
    <source>
        <dbReference type="ARBA" id="ARBA00022989"/>
    </source>
</evidence>
<sequence>MAATMGEVMHTVCPSANTGSDAKYSWVIAVVICVAANTTSNLGLNFQKMAHERRKRKPLEKVKYRSIWMLGFVGIVAGAIGDFAALGFGAQSIVAPLGSTTLVANVFFAPMMLGEEISRSDLIATMAIVAGCVVSVAFASHKDCLLTVDQLFDLYTTERFAYYASLIVSTVMLFLVAIRHMEIVELENPYLYRKKYMKLHRFSYASLSGIVGAQSVLFAKTTVELFMDWLDSGRFFLGYFPTYLVLLAMGMSVTLQIYWLNCGLARWDALYNVPVFQSFWILVSVMGGGVFYGEFAGFTTEQTILFPLGVLIAVCGVVWLSQRDADEVKRRESIDVTGDGHLVRTTARSFGGIDESEEEDDDIDSGAVDLLSSVDRHTDDGGDVEGVRSPRGGRFGSLEVTSPIGVPPPTEAPGSIRRRTRRGYSETRGRDHHKAHNRLAFLSMDPLSMAFHSGSMYTPGAYSRDEEETDHPMLSAADAVLSVPRRIARRSSLPDSLSGLFRGARSGSSGSNLPSVSTPDSEDRDRANSATAFAAAARSEGGAGAGTGAVAGGTFDRADLGRDRSTTFS</sequence>
<evidence type="ECO:0000256" key="5">
    <source>
        <dbReference type="SAM" id="MobiDB-lite"/>
    </source>
</evidence>
<dbReference type="InterPro" id="IPR008521">
    <property type="entry name" value="Mg_trans_NIPA"/>
</dbReference>
<feature type="region of interest" description="Disordered" evidence="5">
    <location>
        <begin position="374"/>
        <end position="432"/>
    </location>
</feature>
<feature type="transmembrane region" description="Helical" evidence="6">
    <location>
        <begin position="122"/>
        <end position="140"/>
    </location>
</feature>
<keyword evidence="3 6" id="KW-1133">Transmembrane helix</keyword>
<evidence type="ECO:0000256" key="4">
    <source>
        <dbReference type="ARBA" id="ARBA00023136"/>
    </source>
</evidence>
<proteinExistence type="predicted"/>
<dbReference type="EMBL" id="HBFS01023374">
    <property type="protein sequence ID" value="CAD8922379.1"/>
    <property type="molecule type" value="Transcribed_RNA"/>
</dbReference>
<dbReference type="GO" id="GO:0016020">
    <property type="term" value="C:membrane"/>
    <property type="evidence" value="ECO:0007669"/>
    <property type="project" value="UniProtKB-SubCell"/>
</dbReference>
<feature type="transmembrane region" description="Helical" evidence="6">
    <location>
        <begin position="67"/>
        <end position="87"/>
    </location>
</feature>
<keyword evidence="2 6" id="KW-0812">Transmembrane</keyword>
<accession>A0A7S1GDF7</accession>
<feature type="transmembrane region" description="Helical" evidence="6">
    <location>
        <begin position="239"/>
        <end position="259"/>
    </location>
</feature>
<gene>
    <name evidence="7" type="ORF">BSP0115_LOCUS15642</name>
</gene>
<reference evidence="7" key="1">
    <citation type="submission" date="2021-01" db="EMBL/GenBank/DDBJ databases">
        <authorList>
            <person name="Corre E."/>
            <person name="Pelletier E."/>
            <person name="Niang G."/>
            <person name="Scheremetjew M."/>
            <person name="Finn R."/>
            <person name="Kale V."/>
            <person name="Holt S."/>
            <person name="Cochrane G."/>
            <person name="Meng A."/>
            <person name="Brown T."/>
            <person name="Cohen L."/>
        </authorList>
    </citation>
    <scope>NUCLEOTIDE SEQUENCE</scope>
    <source>
        <strain evidence="7">Ms1</strain>
    </source>
</reference>
<comment type="subcellular location">
    <subcellularLocation>
        <location evidence="1">Membrane</location>
        <topology evidence="1">Multi-pass membrane protein</topology>
    </subcellularLocation>
</comment>
<evidence type="ECO:0000313" key="7">
    <source>
        <dbReference type="EMBL" id="CAD8922379.1"/>
    </source>
</evidence>